<dbReference type="AlphaFoldDB" id="A0A9X5B5R8"/>
<feature type="transmembrane region" description="Helical" evidence="2">
    <location>
        <begin position="7"/>
        <end position="28"/>
    </location>
</feature>
<evidence type="ECO:0000259" key="3">
    <source>
        <dbReference type="Pfam" id="PF02470"/>
    </source>
</evidence>
<keyword evidence="5" id="KW-1185">Reference proteome</keyword>
<gene>
    <name evidence="4" type="ORF">GLW01_06725</name>
</gene>
<dbReference type="PANTHER" id="PTHR36698">
    <property type="entry name" value="BLL5892 PROTEIN"/>
    <property type="match status" value="1"/>
</dbReference>
<name>A0A9X5B5R8_9GAMM</name>
<reference evidence="4 5" key="1">
    <citation type="submission" date="2019-11" db="EMBL/GenBank/DDBJ databases">
        <title>Genome sequences of 17 halophilic strains isolated from different environments.</title>
        <authorList>
            <person name="Furrow R.E."/>
        </authorList>
    </citation>
    <scope>NUCLEOTIDE SEQUENCE [LARGE SCALE GENOMIC DNA]</scope>
    <source>
        <strain evidence="4 5">22507_15_FS</strain>
    </source>
</reference>
<protein>
    <submittedName>
        <fullName evidence="4">MCE family protein</fullName>
    </submittedName>
</protein>
<dbReference type="RefSeq" id="WP_151441678.1">
    <property type="nucleotide sequence ID" value="NZ_WMEX01000003.1"/>
</dbReference>
<accession>A0A9X5B5R8</accession>
<evidence type="ECO:0000313" key="5">
    <source>
        <dbReference type="Proteomes" id="UP000460751"/>
    </source>
</evidence>
<organism evidence="4 5">
    <name type="scientific">Vreelandella halophila</name>
    <dbReference type="NCBI Taxonomy" id="86177"/>
    <lineage>
        <taxon>Bacteria</taxon>
        <taxon>Pseudomonadati</taxon>
        <taxon>Pseudomonadota</taxon>
        <taxon>Gammaproteobacteria</taxon>
        <taxon>Oceanospirillales</taxon>
        <taxon>Halomonadaceae</taxon>
        <taxon>Vreelandella</taxon>
    </lineage>
</organism>
<dbReference type="Pfam" id="PF02470">
    <property type="entry name" value="MlaD"/>
    <property type="match status" value="1"/>
</dbReference>
<dbReference type="EMBL" id="WMEX01000003">
    <property type="protein sequence ID" value="MYL26487.1"/>
    <property type="molecule type" value="Genomic_DNA"/>
</dbReference>
<sequence>METRAHHILIGLFAILMVAGLLLFGWWLSEGGLHQKQAEYRIIFNEAVSGLTVGSNVKYNGITVGQVTSLELDPRDPRRVLSRIEVDPSTPVKQNTHAQIQPTGLLSGTAHIRLSGGTPNSLALVSEPGTTPEIPARPSPFSQLREQSGDILANINQLVQRMESLLSRRNLENIDRTLDGMAELTRNLNNQQERISRTLETWNRTGQQAQTTLSEARALITDTRQMLKKDAPQALADTAEAARATRRAVTEVEALVSGNREALEKAMQGSASLGPTLEEMRRTLGALRDLSQRLESDAAGTLFNRDKLEEYQP</sequence>
<dbReference type="OrthoDB" id="9806984at2"/>
<feature type="domain" description="Mce/MlaD" evidence="3">
    <location>
        <begin position="39"/>
        <end position="116"/>
    </location>
</feature>
<feature type="coiled-coil region" evidence="1">
    <location>
        <begin position="174"/>
        <end position="201"/>
    </location>
</feature>
<dbReference type="InterPro" id="IPR003399">
    <property type="entry name" value="Mce/MlaD"/>
</dbReference>
<keyword evidence="2" id="KW-0812">Transmembrane</keyword>
<dbReference type="PANTHER" id="PTHR36698:SF2">
    <property type="entry name" value="MCE_MLAD DOMAIN-CONTAINING PROTEIN"/>
    <property type="match status" value="1"/>
</dbReference>
<evidence type="ECO:0000256" key="1">
    <source>
        <dbReference type="SAM" id="Coils"/>
    </source>
</evidence>
<keyword evidence="2" id="KW-1133">Transmembrane helix</keyword>
<evidence type="ECO:0000256" key="2">
    <source>
        <dbReference type="SAM" id="Phobius"/>
    </source>
</evidence>
<evidence type="ECO:0000313" key="4">
    <source>
        <dbReference type="EMBL" id="MYL26487.1"/>
    </source>
</evidence>
<keyword evidence="1" id="KW-0175">Coiled coil</keyword>
<proteinExistence type="predicted"/>
<comment type="caution">
    <text evidence="4">The sequence shown here is derived from an EMBL/GenBank/DDBJ whole genome shotgun (WGS) entry which is preliminary data.</text>
</comment>
<dbReference type="Proteomes" id="UP000460751">
    <property type="component" value="Unassembled WGS sequence"/>
</dbReference>
<keyword evidence="2" id="KW-0472">Membrane</keyword>